<evidence type="ECO:0000313" key="2">
    <source>
        <dbReference type="EMBL" id="KAA0706428.1"/>
    </source>
</evidence>
<dbReference type="AlphaFoldDB" id="A0A5A9NAS4"/>
<accession>A0A5A9NAS4</accession>
<sequence>MAVNEVGVSGQPSKRVKAQSRAPSDTARLLWSSGITVSRTINGVLCSRPAGVLLGVAFEKARTFAWSLPGMEAWKPTRFHVDADGREQRLETGLIEKASTVDFKRDRPRGSASQGAGAGVPMAVTLTIFSSRDPQARPFKLDQPRVFTTRHPELGLLVARNSPRSSICPPDGAV</sequence>
<dbReference type="EMBL" id="SOYY01000020">
    <property type="protein sequence ID" value="KAA0706428.1"/>
    <property type="molecule type" value="Genomic_DNA"/>
</dbReference>
<reference evidence="2 3" key="1">
    <citation type="journal article" date="2019" name="Mol. Ecol. Resour.">
        <title>Chromosome-level genome assembly of Triplophysa tibetana, a fish adapted to the harsh high-altitude environment of the Tibetan Plateau.</title>
        <authorList>
            <person name="Yang X."/>
            <person name="Liu H."/>
            <person name="Ma Z."/>
            <person name="Zou Y."/>
            <person name="Zou M."/>
            <person name="Mao Y."/>
            <person name="Li X."/>
            <person name="Wang H."/>
            <person name="Chen T."/>
            <person name="Wang W."/>
            <person name="Yang R."/>
        </authorList>
    </citation>
    <scope>NUCLEOTIDE SEQUENCE [LARGE SCALE GENOMIC DNA]</scope>
    <source>
        <strain evidence="2">TTIB1903HZAU</strain>
        <tissue evidence="2">Muscle</tissue>
    </source>
</reference>
<name>A0A5A9NAS4_9TELE</name>
<comment type="caution">
    <text evidence="2">The sequence shown here is derived from an EMBL/GenBank/DDBJ whole genome shotgun (WGS) entry which is preliminary data.</text>
</comment>
<evidence type="ECO:0000256" key="1">
    <source>
        <dbReference type="SAM" id="MobiDB-lite"/>
    </source>
</evidence>
<proteinExistence type="predicted"/>
<organism evidence="2 3">
    <name type="scientific">Triplophysa tibetana</name>
    <dbReference type="NCBI Taxonomy" id="1572043"/>
    <lineage>
        <taxon>Eukaryota</taxon>
        <taxon>Metazoa</taxon>
        <taxon>Chordata</taxon>
        <taxon>Craniata</taxon>
        <taxon>Vertebrata</taxon>
        <taxon>Euteleostomi</taxon>
        <taxon>Actinopterygii</taxon>
        <taxon>Neopterygii</taxon>
        <taxon>Teleostei</taxon>
        <taxon>Ostariophysi</taxon>
        <taxon>Cypriniformes</taxon>
        <taxon>Nemacheilidae</taxon>
        <taxon>Triplophysa</taxon>
    </lineage>
</organism>
<feature type="region of interest" description="Disordered" evidence="1">
    <location>
        <begin position="1"/>
        <end position="22"/>
    </location>
</feature>
<gene>
    <name evidence="2" type="ORF">E1301_Tti022729</name>
</gene>
<dbReference type="Proteomes" id="UP000324632">
    <property type="component" value="Chromosome 20"/>
</dbReference>
<protein>
    <submittedName>
        <fullName evidence="2">Uncharacterized protein</fullName>
    </submittedName>
</protein>
<keyword evidence="3" id="KW-1185">Reference proteome</keyword>
<evidence type="ECO:0000313" key="3">
    <source>
        <dbReference type="Proteomes" id="UP000324632"/>
    </source>
</evidence>